<dbReference type="Gene3D" id="3.40.50.1820">
    <property type="entry name" value="alpha/beta hydrolase"/>
    <property type="match status" value="1"/>
</dbReference>
<dbReference type="Pfam" id="PF00756">
    <property type="entry name" value="Esterase"/>
    <property type="match status" value="1"/>
</dbReference>
<dbReference type="EMBL" id="LWGR01000016">
    <property type="protein sequence ID" value="KZM69987.1"/>
    <property type="molecule type" value="Genomic_DNA"/>
</dbReference>
<dbReference type="InterPro" id="IPR029058">
    <property type="entry name" value="AB_hydrolase_fold"/>
</dbReference>
<evidence type="ECO:0000313" key="3">
    <source>
        <dbReference type="Proteomes" id="UP000076512"/>
    </source>
</evidence>
<dbReference type="RefSeq" id="WP_067578157.1">
    <property type="nucleotide sequence ID" value="NZ_JABMCZ010000003.1"/>
</dbReference>
<name>A0A164J2V2_9NOCA</name>
<feature type="signal peptide" evidence="1">
    <location>
        <begin position="1"/>
        <end position="20"/>
    </location>
</feature>
<evidence type="ECO:0000256" key="1">
    <source>
        <dbReference type="SAM" id="SignalP"/>
    </source>
</evidence>
<accession>A0A164J2V2</accession>
<dbReference type="OrthoDB" id="4510758at2"/>
<comment type="caution">
    <text evidence="2">The sequence shown here is derived from an EMBL/GenBank/DDBJ whole genome shotgun (WGS) entry which is preliminary data.</text>
</comment>
<dbReference type="Proteomes" id="UP000076512">
    <property type="component" value="Unassembled WGS sequence"/>
</dbReference>
<protein>
    <submittedName>
        <fullName evidence="2">Esterase</fullName>
    </submittedName>
</protein>
<evidence type="ECO:0000313" key="2">
    <source>
        <dbReference type="EMBL" id="KZM69987.1"/>
    </source>
</evidence>
<dbReference type="STRING" id="455432.AWN90_05155"/>
<proteinExistence type="predicted"/>
<organism evidence="2 3">
    <name type="scientific">Nocardia terpenica</name>
    <dbReference type="NCBI Taxonomy" id="455432"/>
    <lineage>
        <taxon>Bacteria</taxon>
        <taxon>Bacillati</taxon>
        <taxon>Actinomycetota</taxon>
        <taxon>Actinomycetes</taxon>
        <taxon>Mycobacteriales</taxon>
        <taxon>Nocardiaceae</taxon>
        <taxon>Nocardia</taxon>
    </lineage>
</organism>
<gene>
    <name evidence="2" type="ORF">AWN90_05155</name>
</gene>
<reference evidence="2 3" key="1">
    <citation type="submission" date="2016-04" db="EMBL/GenBank/DDBJ databases">
        <authorList>
            <person name="Evans L.H."/>
            <person name="Alamgir A."/>
            <person name="Owens N."/>
            <person name="Weber N.D."/>
            <person name="Virtaneva K."/>
            <person name="Barbian K."/>
            <person name="Babar A."/>
            <person name="Rosenke K."/>
        </authorList>
    </citation>
    <scope>NUCLEOTIDE SEQUENCE [LARGE SCALE GENOMIC DNA]</scope>
    <source>
        <strain evidence="2 3">IFM 0406</strain>
    </source>
</reference>
<dbReference type="AlphaFoldDB" id="A0A164J2V2"/>
<sequence>MRTIAAAAATAVLTGLSVTTGIGTGAAQTTDPIMAAKQLLASPVSADGSKISHFYIRNDRHITLRVYSAAMAQDITVDVQRPADTSAPRPVLYLLNGGGGGEDLATWQRNTDVVPFLEKQNVNVIQPIGGAWSYYTDWIKDDPVLGRNKWTTFFTEELPPLVDGALGTSGNNAIAGLSMAGTSVLSLATAKPDLYRSVASYSGCAQTSDPLGKRVVKTIVEVYGQGDPLNMWGPDTDPEWVINDPYANAEKLRGINLFISSGTGLPGPHDTLDSPFLITPGPAALANEIVVGGLIEAGANACSHNLQTRLDQLGIPATYDFTPTGTHSWGYWQDAFMKSWPSLAQGMGL</sequence>
<keyword evidence="3" id="KW-1185">Reference proteome</keyword>
<dbReference type="PANTHER" id="PTHR48098:SF1">
    <property type="entry name" value="DIACYLGLYCEROL ACYLTRANSFERASE_MYCOLYLTRANSFERASE AG85A"/>
    <property type="match status" value="1"/>
</dbReference>
<dbReference type="SUPFAM" id="SSF53474">
    <property type="entry name" value="alpha/beta-Hydrolases"/>
    <property type="match status" value="1"/>
</dbReference>
<keyword evidence="1" id="KW-0732">Signal</keyword>
<feature type="chain" id="PRO_5039295564" evidence="1">
    <location>
        <begin position="21"/>
        <end position="349"/>
    </location>
</feature>
<dbReference type="PANTHER" id="PTHR48098">
    <property type="entry name" value="ENTEROCHELIN ESTERASE-RELATED"/>
    <property type="match status" value="1"/>
</dbReference>
<dbReference type="InterPro" id="IPR050583">
    <property type="entry name" value="Mycobacterial_A85_antigen"/>
</dbReference>
<dbReference type="InterPro" id="IPR000801">
    <property type="entry name" value="Esterase-like"/>
</dbReference>
<dbReference type="GO" id="GO:0016747">
    <property type="term" value="F:acyltransferase activity, transferring groups other than amino-acyl groups"/>
    <property type="evidence" value="ECO:0007669"/>
    <property type="project" value="TreeGrafter"/>
</dbReference>